<dbReference type="EMBL" id="JAAZON010000107">
    <property type="protein sequence ID" value="NMC62061.1"/>
    <property type="molecule type" value="Genomic_DNA"/>
</dbReference>
<evidence type="ECO:0000256" key="1">
    <source>
        <dbReference type="SAM" id="MobiDB-lite"/>
    </source>
</evidence>
<comment type="caution">
    <text evidence="2">The sequence shown here is derived from an EMBL/GenBank/DDBJ whole genome shotgun (WGS) entry which is preliminary data.</text>
</comment>
<proteinExistence type="predicted"/>
<dbReference type="InterPro" id="IPR036278">
    <property type="entry name" value="Sialidase_sf"/>
</dbReference>
<feature type="compositionally biased region" description="Basic and acidic residues" evidence="1">
    <location>
        <begin position="619"/>
        <end position="632"/>
    </location>
</feature>
<dbReference type="AlphaFoldDB" id="A0A7X9FPT0"/>
<dbReference type="SUPFAM" id="SSF82171">
    <property type="entry name" value="DPP6 N-terminal domain-like"/>
    <property type="match status" value="1"/>
</dbReference>
<reference evidence="2 3" key="1">
    <citation type="journal article" date="2020" name="Biotechnol. Biofuels">
        <title>New insights from the biogas microbiome by comprehensive genome-resolved metagenomics of nearly 1600 species originating from multiple anaerobic digesters.</title>
        <authorList>
            <person name="Campanaro S."/>
            <person name="Treu L."/>
            <person name="Rodriguez-R L.M."/>
            <person name="Kovalovszki A."/>
            <person name="Ziels R.M."/>
            <person name="Maus I."/>
            <person name="Zhu X."/>
            <person name="Kougias P.G."/>
            <person name="Basile A."/>
            <person name="Luo G."/>
            <person name="Schluter A."/>
            <person name="Konstantinidis K.T."/>
            <person name="Angelidaki I."/>
        </authorList>
    </citation>
    <scope>NUCLEOTIDE SEQUENCE [LARGE SCALE GENOMIC DNA]</scope>
    <source>
        <strain evidence="2">AS27yjCOA_65</strain>
    </source>
</reference>
<dbReference type="SUPFAM" id="SSF110296">
    <property type="entry name" value="Oligoxyloglucan reducing end-specific cellobiohydrolase"/>
    <property type="match status" value="1"/>
</dbReference>
<evidence type="ECO:0000313" key="2">
    <source>
        <dbReference type="EMBL" id="NMC62061.1"/>
    </source>
</evidence>
<accession>A0A7X9FPT0</accession>
<evidence type="ECO:0008006" key="4">
    <source>
        <dbReference type="Google" id="ProtNLM"/>
    </source>
</evidence>
<name>A0A7X9FPT0_9DELT</name>
<protein>
    <recommendedName>
        <fullName evidence="4">Sortilin N-terminal domain-containing protein</fullName>
    </recommendedName>
</protein>
<feature type="region of interest" description="Disordered" evidence="1">
    <location>
        <begin position="607"/>
        <end position="632"/>
    </location>
</feature>
<dbReference type="Proteomes" id="UP000524246">
    <property type="component" value="Unassembled WGS sequence"/>
</dbReference>
<dbReference type="SUPFAM" id="SSF50939">
    <property type="entry name" value="Sialidases"/>
    <property type="match status" value="1"/>
</dbReference>
<organism evidence="2 3">
    <name type="scientific">SAR324 cluster bacterium</name>
    <dbReference type="NCBI Taxonomy" id="2024889"/>
    <lineage>
        <taxon>Bacteria</taxon>
        <taxon>Deltaproteobacteria</taxon>
        <taxon>SAR324 cluster</taxon>
    </lineage>
</organism>
<evidence type="ECO:0000313" key="3">
    <source>
        <dbReference type="Proteomes" id="UP000524246"/>
    </source>
</evidence>
<dbReference type="Gene3D" id="2.130.10.10">
    <property type="entry name" value="YVTN repeat-like/Quinoprotein amine dehydrogenase"/>
    <property type="match status" value="2"/>
</dbReference>
<gene>
    <name evidence="2" type="ORF">GYA55_02730</name>
</gene>
<dbReference type="InterPro" id="IPR015943">
    <property type="entry name" value="WD40/YVTN_repeat-like_dom_sf"/>
</dbReference>
<sequence length="821" mass="87674">MRSFGSLFIGVVSFCVINVVATNVSAQYSERQSLGLEGCYTTDIRYSPDAKNLFITCEAPKGVFWSVDHGGQWTFAEGGSYSSGSVRGIAVTQYGVVFGTDKNLYAARFAEDGTFSPNWQELSDVQITRQPLVSQSGKFVIVGSDTLSVVDTQSMTVVQSNVPLPVSEDVSMNLLEAGSTHLFVLFQGSDVYGNKLYRASFDSSTGSVGDFEEITNGHGLAVDSYIWNLRVHPLTGKVFVDCRNTHVNPMVEALYVSDDNGTSFYEFPSSNDIAANKSFNDACFSSDPNIFLLGSLLTTDGGNSFSDTGIDKLNETEGGQEGACAIDPTTATRAFLRTAVGVARTENLSSVGAQTWTRATKGLDGVTVYHMSKGNSNGNRVLLASSAGFGLSENFESDSPTWTFPICPGGDCAIFETGSNIVIDPEDESTLYAGGWNVYKGSVTDGQASWQQFLTRPSGADIPGGGVGVIYKASELPGLLVVGWKWGNGSEYPLGGALNFYDSTSGALSWSGLEKPVSSLIALNSTLLFAGIGYRHDSAPTNATRGIYKSMDGGHTWTQVTSSSMDANVFVRGFAYDSKNDLLYAAGLQTGSPGAGGMYVLSNASKGGDNWSKASTEVQAEKGEAKGNEPDSQIRADSFEAVSVDESTGNVYGITGNVILVSPDKGQTWIQFFEGMSGEQMKVIDAGERQEASNDGIKAISRKIVQGSNVGLNALTATKTYPFCKITVSAKCRKTVKKGTQCKLTSSLYDVFSHSAFAKRKIQIQKRANLRSKWSKAKVAKTSSKGVVSLSESLKSTTFFRAVSTSPRCTSSSVRIAVRKK</sequence>